<organism evidence="2 3">
    <name type="scientific">Fraxinus pennsylvanica</name>
    <dbReference type="NCBI Taxonomy" id="56036"/>
    <lineage>
        <taxon>Eukaryota</taxon>
        <taxon>Viridiplantae</taxon>
        <taxon>Streptophyta</taxon>
        <taxon>Embryophyta</taxon>
        <taxon>Tracheophyta</taxon>
        <taxon>Spermatophyta</taxon>
        <taxon>Magnoliopsida</taxon>
        <taxon>eudicotyledons</taxon>
        <taxon>Gunneridae</taxon>
        <taxon>Pentapetalae</taxon>
        <taxon>asterids</taxon>
        <taxon>lamiids</taxon>
        <taxon>Lamiales</taxon>
        <taxon>Oleaceae</taxon>
        <taxon>Oleeae</taxon>
        <taxon>Fraxinus</taxon>
    </lineage>
</organism>
<evidence type="ECO:0000256" key="1">
    <source>
        <dbReference type="SAM" id="MobiDB-lite"/>
    </source>
</evidence>
<accession>A0AAD1YWP4</accession>
<reference evidence="2" key="1">
    <citation type="submission" date="2023-05" db="EMBL/GenBank/DDBJ databases">
        <authorList>
            <person name="Huff M."/>
        </authorList>
    </citation>
    <scope>NUCLEOTIDE SEQUENCE</scope>
</reference>
<name>A0AAD1YWP4_9LAMI</name>
<dbReference type="PANTHER" id="PTHR31722">
    <property type="entry name" value="OS06G0675200 PROTEIN"/>
    <property type="match status" value="1"/>
</dbReference>
<sequence>MACLDMYNQNSESKGLGGAPPMSPRISFSNDFVESSNSHGHSQHQIRAPVSSDFEFSVSNYSMMSADELFFKGRLLPFKESSSQKTTTLRDELQNEEEEEEGVGFSLRPPRNFTRWRKGFLGLRKSHIGSKKSTDKSEGYVEKGTGFRHEDTQCSKSSQDSVE</sequence>
<dbReference type="PANTHER" id="PTHR31722:SF62">
    <property type="entry name" value="EMB|CAB62433.1"/>
    <property type="match status" value="1"/>
</dbReference>
<protein>
    <submittedName>
        <fullName evidence="2">Uncharacterized protein</fullName>
    </submittedName>
</protein>
<evidence type="ECO:0000313" key="2">
    <source>
        <dbReference type="EMBL" id="CAI9758798.1"/>
    </source>
</evidence>
<feature type="region of interest" description="Disordered" evidence="1">
    <location>
        <begin position="9"/>
        <end position="46"/>
    </location>
</feature>
<feature type="compositionally biased region" description="Polar residues" evidence="1">
    <location>
        <begin position="154"/>
        <end position="163"/>
    </location>
</feature>
<dbReference type="Proteomes" id="UP000834106">
    <property type="component" value="Chromosome 3"/>
</dbReference>
<keyword evidence="3" id="KW-1185">Reference proteome</keyword>
<dbReference type="EMBL" id="OU503038">
    <property type="protein sequence ID" value="CAI9758798.1"/>
    <property type="molecule type" value="Genomic_DNA"/>
</dbReference>
<proteinExistence type="predicted"/>
<feature type="region of interest" description="Disordered" evidence="1">
    <location>
        <begin position="81"/>
        <end position="112"/>
    </location>
</feature>
<feature type="compositionally biased region" description="Basic and acidic residues" evidence="1">
    <location>
        <begin position="132"/>
        <end position="153"/>
    </location>
</feature>
<evidence type="ECO:0000313" key="3">
    <source>
        <dbReference type="Proteomes" id="UP000834106"/>
    </source>
</evidence>
<feature type="region of interest" description="Disordered" evidence="1">
    <location>
        <begin position="127"/>
        <end position="163"/>
    </location>
</feature>
<gene>
    <name evidence="2" type="ORF">FPE_LOCUS6228</name>
</gene>
<feature type="compositionally biased region" description="Polar residues" evidence="1">
    <location>
        <begin position="26"/>
        <end position="45"/>
    </location>
</feature>
<dbReference type="AlphaFoldDB" id="A0AAD1YWP4"/>